<dbReference type="Gene3D" id="3.40.50.720">
    <property type="entry name" value="NAD(P)-binding Rossmann-like Domain"/>
    <property type="match status" value="1"/>
</dbReference>
<evidence type="ECO:0000313" key="5">
    <source>
        <dbReference type="Proteomes" id="UP001583186"/>
    </source>
</evidence>
<evidence type="ECO:0000256" key="2">
    <source>
        <dbReference type="ARBA" id="ARBA00023002"/>
    </source>
</evidence>
<protein>
    <submittedName>
        <fullName evidence="4">Uncharacterized protein</fullName>
    </submittedName>
</protein>
<sequence length="317" mass="32943">MSVKDRVAIVTGAGGGLGREYALLLASKGAKVVVNDYGGSLDGKAGTIARAQTVVDEITAAGGTAIADGHDVSKKDDTKAIAQLAIDTWGRIDILVNNAGITGRTSPIDDLDVDAFMRVLEIGTLGAHLMTSAVWKAMAAQKHGRIVYIASDGILGFGAGGDCAYAASKGANYALVRDLGRYSPQFGIKINALFPSASTRMTELSEGAKFITSTFFAASTCAPVVAALVSDECPVSGEGFTAGANRSARMTMATFPGHTQETTAEGYLKNWDAVWGKTEDAYVPTGTLDHVRYGVLNATGQELKVEDIPGLGVLSKD</sequence>
<name>A0ABR3Z9P3_9PEZI</name>
<evidence type="ECO:0000256" key="1">
    <source>
        <dbReference type="ARBA" id="ARBA00006484"/>
    </source>
</evidence>
<dbReference type="InterPro" id="IPR051687">
    <property type="entry name" value="Peroxisomal_Beta-Oxidation"/>
</dbReference>
<dbReference type="Pfam" id="PF00106">
    <property type="entry name" value="adh_short"/>
    <property type="match status" value="1"/>
</dbReference>
<dbReference type="PRINTS" id="PR00080">
    <property type="entry name" value="SDRFAMILY"/>
</dbReference>
<dbReference type="PANTHER" id="PTHR45024:SF2">
    <property type="entry name" value="SCP2 DOMAIN-CONTAINING PROTEIN"/>
    <property type="match status" value="1"/>
</dbReference>
<keyword evidence="5" id="KW-1185">Reference proteome</keyword>
<reference evidence="4 5" key="1">
    <citation type="journal article" date="2024" name="IMA Fungus">
        <title>IMA Genome - F19 : A genome assembly and annotation guide to empower mycologists, including annotated draft genome sequences of Ceratocystis pirilliformis, Diaporthe australafricana, Fusarium ophioides, Paecilomyces lecythidis, and Sporothrix stenoceras.</title>
        <authorList>
            <person name="Aylward J."/>
            <person name="Wilson A.M."/>
            <person name="Visagie C.M."/>
            <person name="Spraker J."/>
            <person name="Barnes I."/>
            <person name="Buitendag C."/>
            <person name="Ceriani C."/>
            <person name="Del Mar Angel L."/>
            <person name="du Plessis D."/>
            <person name="Fuchs T."/>
            <person name="Gasser K."/>
            <person name="Kramer D."/>
            <person name="Li W."/>
            <person name="Munsamy K."/>
            <person name="Piso A."/>
            <person name="Price J.L."/>
            <person name="Sonnekus B."/>
            <person name="Thomas C."/>
            <person name="van der Nest A."/>
            <person name="van Dijk A."/>
            <person name="van Heerden A."/>
            <person name="van Vuuren N."/>
            <person name="Yilmaz N."/>
            <person name="Duong T.A."/>
            <person name="van der Merwe N.A."/>
            <person name="Wingfield M.J."/>
            <person name="Wingfield B.D."/>
        </authorList>
    </citation>
    <scope>NUCLEOTIDE SEQUENCE [LARGE SCALE GENOMIC DNA]</scope>
    <source>
        <strain evidence="4 5">CMW 5346</strain>
    </source>
</reference>
<dbReference type="EMBL" id="JAWCUI010000021">
    <property type="protein sequence ID" value="KAL1896790.1"/>
    <property type="molecule type" value="Genomic_DNA"/>
</dbReference>
<dbReference type="InterPro" id="IPR036291">
    <property type="entry name" value="NAD(P)-bd_dom_sf"/>
</dbReference>
<evidence type="ECO:0000256" key="3">
    <source>
        <dbReference type="RuleBase" id="RU000363"/>
    </source>
</evidence>
<dbReference type="SUPFAM" id="SSF51735">
    <property type="entry name" value="NAD(P)-binding Rossmann-fold domains"/>
    <property type="match status" value="1"/>
</dbReference>
<dbReference type="PRINTS" id="PR00081">
    <property type="entry name" value="GDHRDH"/>
</dbReference>
<comment type="similarity">
    <text evidence="1 3">Belongs to the short-chain dehydrogenases/reductases (SDR) family.</text>
</comment>
<keyword evidence="2" id="KW-0560">Oxidoreductase</keyword>
<dbReference type="PANTHER" id="PTHR45024">
    <property type="entry name" value="DEHYDROGENASES, SHORT CHAIN"/>
    <property type="match status" value="1"/>
</dbReference>
<dbReference type="InterPro" id="IPR002347">
    <property type="entry name" value="SDR_fam"/>
</dbReference>
<gene>
    <name evidence="4" type="ORF">Sste5346_004423</name>
</gene>
<dbReference type="Proteomes" id="UP001583186">
    <property type="component" value="Unassembled WGS sequence"/>
</dbReference>
<organism evidence="4 5">
    <name type="scientific">Sporothrix stenoceras</name>
    <dbReference type="NCBI Taxonomy" id="5173"/>
    <lineage>
        <taxon>Eukaryota</taxon>
        <taxon>Fungi</taxon>
        <taxon>Dikarya</taxon>
        <taxon>Ascomycota</taxon>
        <taxon>Pezizomycotina</taxon>
        <taxon>Sordariomycetes</taxon>
        <taxon>Sordariomycetidae</taxon>
        <taxon>Ophiostomatales</taxon>
        <taxon>Ophiostomataceae</taxon>
        <taxon>Sporothrix</taxon>
    </lineage>
</organism>
<accession>A0ABR3Z9P3</accession>
<proteinExistence type="inferred from homology"/>
<comment type="caution">
    <text evidence="4">The sequence shown here is derived from an EMBL/GenBank/DDBJ whole genome shotgun (WGS) entry which is preliminary data.</text>
</comment>
<evidence type="ECO:0000313" key="4">
    <source>
        <dbReference type="EMBL" id="KAL1896790.1"/>
    </source>
</evidence>